<comment type="similarity">
    <text evidence="1">Belongs to the helicase family. UvrD subfamily.</text>
</comment>
<feature type="binding site" evidence="15">
    <location>
        <begin position="33"/>
        <end position="40"/>
    </location>
    <ligand>
        <name>ATP</name>
        <dbReference type="ChEBI" id="CHEBI:30616"/>
    </ligand>
</feature>
<dbReference type="GO" id="GO:0005524">
    <property type="term" value="F:ATP binding"/>
    <property type="evidence" value="ECO:0007669"/>
    <property type="project" value="UniProtKB-UniRule"/>
</dbReference>
<dbReference type="Pfam" id="PF00580">
    <property type="entry name" value="UvrD-helicase"/>
    <property type="match status" value="1"/>
</dbReference>
<keyword evidence="4" id="KW-0227">DNA damage</keyword>
<dbReference type="InterPro" id="IPR011335">
    <property type="entry name" value="Restrct_endonuc-II-like"/>
</dbReference>
<evidence type="ECO:0000256" key="5">
    <source>
        <dbReference type="ARBA" id="ARBA00022801"/>
    </source>
</evidence>
<comment type="catalytic activity">
    <reaction evidence="14">
        <text>ATP + H2O = ADP + phosphate + H(+)</text>
        <dbReference type="Rhea" id="RHEA:13065"/>
        <dbReference type="ChEBI" id="CHEBI:15377"/>
        <dbReference type="ChEBI" id="CHEBI:15378"/>
        <dbReference type="ChEBI" id="CHEBI:30616"/>
        <dbReference type="ChEBI" id="CHEBI:43474"/>
        <dbReference type="ChEBI" id="CHEBI:456216"/>
        <dbReference type="EC" id="5.6.2.4"/>
    </reaction>
</comment>
<evidence type="ECO:0000256" key="13">
    <source>
        <dbReference type="ARBA" id="ARBA00034808"/>
    </source>
</evidence>
<dbReference type="InterPro" id="IPR014016">
    <property type="entry name" value="UvrD-like_ATP-bd"/>
</dbReference>
<evidence type="ECO:0000256" key="2">
    <source>
        <dbReference type="ARBA" id="ARBA00022722"/>
    </source>
</evidence>
<proteinExistence type="inferred from homology"/>
<evidence type="ECO:0000256" key="7">
    <source>
        <dbReference type="ARBA" id="ARBA00022839"/>
    </source>
</evidence>
<evidence type="ECO:0000313" key="18">
    <source>
        <dbReference type="EMBL" id="KKU41128.1"/>
    </source>
</evidence>
<comment type="caution">
    <text evidence="18">The sequence shown here is derived from an EMBL/GenBank/DDBJ whole genome shotgun (WGS) entry which is preliminary data.</text>
</comment>
<evidence type="ECO:0000256" key="4">
    <source>
        <dbReference type="ARBA" id="ARBA00022763"/>
    </source>
</evidence>
<keyword evidence="6 15" id="KW-0347">Helicase</keyword>
<keyword evidence="7" id="KW-0269">Exonuclease</keyword>
<dbReference type="PROSITE" id="PS51217">
    <property type="entry name" value="UVRD_HELICASE_CTER"/>
    <property type="match status" value="1"/>
</dbReference>
<comment type="catalytic activity">
    <reaction evidence="12">
        <text>Couples ATP hydrolysis with the unwinding of duplex DNA by translocating in the 3'-5' direction.</text>
        <dbReference type="EC" id="5.6.2.4"/>
    </reaction>
</comment>
<keyword evidence="10" id="KW-0234">DNA repair</keyword>
<evidence type="ECO:0000256" key="9">
    <source>
        <dbReference type="ARBA" id="ARBA00023125"/>
    </source>
</evidence>
<gene>
    <name evidence="18" type="ORF">UX57_C0006G0038</name>
</gene>
<organism evidence="18 19">
    <name type="scientific">Candidatus Uhrbacteria bacterium GW2011_GWE2_46_68</name>
    <dbReference type="NCBI Taxonomy" id="1618994"/>
    <lineage>
        <taxon>Bacteria</taxon>
        <taxon>Candidatus Uhriibacteriota</taxon>
    </lineage>
</organism>
<dbReference type="Gene3D" id="3.90.320.10">
    <property type="match status" value="1"/>
</dbReference>
<dbReference type="STRING" id="1618994.UX57_C0006G0038"/>
<dbReference type="PROSITE" id="PS51198">
    <property type="entry name" value="UVRD_HELICASE_ATP_BIND"/>
    <property type="match status" value="1"/>
</dbReference>
<dbReference type="AlphaFoldDB" id="A0A0G1SGE4"/>
<dbReference type="GO" id="GO:0043138">
    <property type="term" value="F:3'-5' DNA helicase activity"/>
    <property type="evidence" value="ECO:0007669"/>
    <property type="project" value="UniProtKB-EC"/>
</dbReference>
<evidence type="ECO:0000256" key="14">
    <source>
        <dbReference type="ARBA" id="ARBA00048988"/>
    </source>
</evidence>
<dbReference type="EMBL" id="LCMS01000006">
    <property type="protein sequence ID" value="KKU41128.1"/>
    <property type="molecule type" value="Genomic_DNA"/>
</dbReference>
<dbReference type="Gene3D" id="3.40.50.300">
    <property type="entry name" value="P-loop containing nucleotide triphosphate hydrolases"/>
    <property type="match status" value="2"/>
</dbReference>
<dbReference type="InterPro" id="IPR014017">
    <property type="entry name" value="DNA_helicase_UvrD-like_C"/>
</dbReference>
<evidence type="ECO:0000256" key="11">
    <source>
        <dbReference type="ARBA" id="ARBA00023235"/>
    </source>
</evidence>
<dbReference type="InterPro" id="IPR038726">
    <property type="entry name" value="PDDEXK_AddAB-type"/>
</dbReference>
<evidence type="ECO:0000256" key="15">
    <source>
        <dbReference type="PROSITE-ProRule" id="PRU00560"/>
    </source>
</evidence>
<dbReference type="GO" id="GO:0000725">
    <property type="term" value="P:recombinational repair"/>
    <property type="evidence" value="ECO:0007669"/>
    <property type="project" value="TreeGrafter"/>
</dbReference>
<dbReference type="EC" id="5.6.2.4" evidence="13"/>
<keyword evidence="5 15" id="KW-0378">Hydrolase</keyword>
<dbReference type="GO" id="GO:0004527">
    <property type="term" value="F:exonuclease activity"/>
    <property type="evidence" value="ECO:0007669"/>
    <property type="project" value="UniProtKB-KW"/>
</dbReference>
<name>A0A0G1SGE4_9BACT</name>
<dbReference type="Proteomes" id="UP000034795">
    <property type="component" value="Unassembled WGS sequence"/>
</dbReference>
<dbReference type="SUPFAM" id="SSF52980">
    <property type="entry name" value="Restriction endonuclease-like"/>
    <property type="match status" value="1"/>
</dbReference>
<evidence type="ECO:0000256" key="3">
    <source>
        <dbReference type="ARBA" id="ARBA00022741"/>
    </source>
</evidence>
<dbReference type="InterPro" id="IPR011604">
    <property type="entry name" value="PDDEXK-like_dom_sf"/>
</dbReference>
<keyword evidence="9" id="KW-0238">DNA-binding</keyword>
<dbReference type="GO" id="GO:0003677">
    <property type="term" value="F:DNA binding"/>
    <property type="evidence" value="ECO:0007669"/>
    <property type="project" value="UniProtKB-KW"/>
</dbReference>
<dbReference type="InterPro" id="IPR000212">
    <property type="entry name" value="DNA_helicase_UvrD/REP"/>
</dbReference>
<dbReference type="CDD" id="cd17932">
    <property type="entry name" value="DEXQc_UvrD"/>
    <property type="match status" value="1"/>
</dbReference>
<dbReference type="Pfam" id="PF13361">
    <property type="entry name" value="UvrD_C"/>
    <property type="match status" value="1"/>
</dbReference>
<evidence type="ECO:0000259" key="17">
    <source>
        <dbReference type="PROSITE" id="PS51217"/>
    </source>
</evidence>
<keyword evidence="2" id="KW-0540">Nuclease</keyword>
<keyword evidence="8 15" id="KW-0067">ATP-binding</keyword>
<reference evidence="18 19" key="1">
    <citation type="journal article" date="2015" name="Nature">
        <title>rRNA introns, odd ribosomes, and small enigmatic genomes across a large radiation of phyla.</title>
        <authorList>
            <person name="Brown C.T."/>
            <person name="Hug L.A."/>
            <person name="Thomas B.C."/>
            <person name="Sharon I."/>
            <person name="Castelle C.J."/>
            <person name="Singh A."/>
            <person name="Wilkins M.J."/>
            <person name="Williams K.H."/>
            <person name="Banfield J.F."/>
        </authorList>
    </citation>
    <scope>NUCLEOTIDE SEQUENCE [LARGE SCALE GENOMIC DNA]</scope>
</reference>
<feature type="domain" description="UvrD-like helicase C-terminal" evidence="17">
    <location>
        <begin position="316"/>
        <end position="608"/>
    </location>
</feature>
<dbReference type="InterPro" id="IPR027417">
    <property type="entry name" value="P-loop_NTPase"/>
</dbReference>
<keyword evidence="3 15" id="KW-0547">Nucleotide-binding</keyword>
<evidence type="ECO:0000256" key="12">
    <source>
        <dbReference type="ARBA" id="ARBA00034617"/>
    </source>
</evidence>
<evidence type="ECO:0000256" key="8">
    <source>
        <dbReference type="ARBA" id="ARBA00022840"/>
    </source>
</evidence>
<dbReference type="PANTHER" id="PTHR11070:SF2">
    <property type="entry name" value="ATP-DEPENDENT DNA HELICASE SRS2"/>
    <property type="match status" value="1"/>
</dbReference>
<dbReference type="Gene3D" id="1.10.486.10">
    <property type="entry name" value="PCRA, domain 4"/>
    <property type="match status" value="1"/>
</dbReference>
<evidence type="ECO:0000259" key="16">
    <source>
        <dbReference type="PROSITE" id="PS51198"/>
    </source>
</evidence>
<evidence type="ECO:0000256" key="1">
    <source>
        <dbReference type="ARBA" id="ARBA00009922"/>
    </source>
</evidence>
<evidence type="ECO:0000256" key="10">
    <source>
        <dbReference type="ARBA" id="ARBA00023204"/>
    </source>
</evidence>
<evidence type="ECO:0000256" key="6">
    <source>
        <dbReference type="ARBA" id="ARBA00022806"/>
    </source>
</evidence>
<sequence length="981" mass="112696">MTIVPMDSSLLSSLNKEQQQAVTHREGPLLIVAGAGTGKTMVITHRIAWLITEGLAKPEEILALTFTDKAAGEMEERVDRLLPYGYINLQVSTFHSFCEKVLHEHGVEMGLSPDTRLLNELDTWLLMRQQFDRFKLDYYRPLGNPSKYLRALLTHFSRAKDNAVSPEDYLAYVEGKRANMDKTGGDDVTTSEVSRLEELSGAYHTYQQILHEQDCVDFGDLLLHTLMLLRQRPRVLHHLQNQYRFVLVDEFQDTNHTQYELIKLLASPRNNLTVVGDDDQAIYKFRGASLANILAFETDYQNAKKVALIKNYRSSQAILDHAYTLIQQNNPHRLEARQDGTLSKKLVAHQEHPGVIEHIHCAREEDEARQVVEKILSLRKEDLERSFGEFAILVRSNDSALPFIQALEREKIPYQFHALRGLYRKPVIVDALSLLRVMDQPHDSVSFYRFLSWPLHALSCETLSLICREAHRRGVSLFQICQSIRLLSSLPQGEAETVEALMQKLGQFQIAMRTKKASELFVTALREIGYVQALSLLHESVQKESYQCLQKFYDRIRGFEGRSPSFSLHDFLLEFGEELKAGEEGSLSSDPEAGPDVVHIMSVHASKGLEFSYVFVVHLIEQRFPTIARRDAIPLPTALDRDVILGEDGHLAEERRLLYVAMTRAKRGLFLTSAEDYGGARKRRFSRFLKELGYETPPAHSSLPRSSLFSFIASEDKDNPVTFVLPSHFSYTQLAAYQTCPLQYKYAHLLRVPILGRASSSFGRTMHETLCRFFELWIERNAHTQETLFGGEVLSASLPVSLEELLKIYEERWLDDWYHDDTEREKYRKQGRASLMTYHKILEQERPHPCFVEQEFTYKLGAYVLKGRIDRIDAKGEGVEIVDYKTGKPKHEEDITKEQKEQLLLYQMAVQEVLGLTPVALTYHYLEDHSRVTFLGTEKQLEQAKENLLERLEALCRGAFDAKPGFHCRTCDFADICEWRD</sequence>
<dbReference type="PATRIC" id="fig|1618994.3.peg.479"/>
<evidence type="ECO:0000313" key="19">
    <source>
        <dbReference type="Proteomes" id="UP000034795"/>
    </source>
</evidence>
<keyword evidence="11" id="KW-0413">Isomerase</keyword>
<dbReference type="PANTHER" id="PTHR11070">
    <property type="entry name" value="UVRD / RECB / PCRA DNA HELICASE FAMILY MEMBER"/>
    <property type="match status" value="1"/>
</dbReference>
<dbReference type="InterPro" id="IPR013986">
    <property type="entry name" value="DExx_box_DNA_helicase_dom_sf"/>
</dbReference>
<dbReference type="SUPFAM" id="SSF52540">
    <property type="entry name" value="P-loop containing nucleoside triphosphate hydrolases"/>
    <property type="match status" value="1"/>
</dbReference>
<dbReference type="Pfam" id="PF12705">
    <property type="entry name" value="PDDEXK_1"/>
    <property type="match status" value="1"/>
</dbReference>
<dbReference type="Gene3D" id="1.10.10.160">
    <property type="match status" value="1"/>
</dbReference>
<feature type="domain" description="UvrD-like helicase ATP-binding" evidence="16">
    <location>
        <begin position="12"/>
        <end position="315"/>
    </location>
</feature>
<accession>A0A0G1SGE4</accession>
<protein>
    <recommendedName>
        <fullName evidence="13">DNA 3'-5' helicase</fullName>
        <ecNumber evidence="13">5.6.2.4</ecNumber>
    </recommendedName>
</protein>